<protein>
    <recommendedName>
        <fullName evidence="2">Glycosyl hydrolase family 32 N-terminal domain-containing protein</fullName>
    </recommendedName>
</protein>
<sequence length="368" mass="41045">MFRRFIFLATFTLSIVLVNVIPLFPFASNALTPSALVQPSTFTVSRQELIHSHADLRNKNLLYWPDGNIGVVKRADQSIFLAANGPKPARTIGSLDNVAAIVTNEAITIRGLPTTYSYAAGGPVYRDSNSGALLLFYHAERNRQNNYRKFYSSIGMAISYDDGANFDNLGEIVTANVSYDYGSPDIVEVGGATFAIKGEYFYLYFRDYLASGTVNHLAVARALISDVVRAAYLGKTANWYKYYSGNFSEPGLGGLSSYLETNNPSTRWMSVSCNTYSNSFVMIVAQTSIGSTNLYLTTSVDGVNWESRKQIEQENGESFYPTIMSIEDNPLYSGQSFYVYYTHSKIGEFERWKDAELVRRLIRLSLPT</sequence>
<gene>
    <name evidence="1" type="ordered locus">Cyan7425_1445</name>
</gene>
<dbReference type="HOGENOM" id="CLU_751684_0_0_3"/>
<reference evidence="1" key="1">
    <citation type="submission" date="2009-01" db="EMBL/GenBank/DDBJ databases">
        <title>Complete sequence of chromosome Cyanothece sp. PCC 7425.</title>
        <authorList>
            <consortium name="US DOE Joint Genome Institute"/>
            <person name="Lucas S."/>
            <person name="Copeland A."/>
            <person name="Lapidus A."/>
            <person name="Glavina del Rio T."/>
            <person name="Dalin E."/>
            <person name="Tice H."/>
            <person name="Bruce D."/>
            <person name="Goodwin L."/>
            <person name="Pitluck S."/>
            <person name="Sims D."/>
            <person name="Meineke L."/>
            <person name="Brettin T."/>
            <person name="Detter J.C."/>
            <person name="Han C."/>
            <person name="Larimer F."/>
            <person name="Land M."/>
            <person name="Hauser L."/>
            <person name="Kyrpides N."/>
            <person name="Ovchinnikova G."/>
            <person name="Liberton M."/>
            <person name="Stoeckel J."/>
            <person name="Banerjee A."/>
            <person name="Singh A."/>
            <person name="Page L."/>
            <person name="Sato H."/>
            <person name="Zhao L."/>
            <person name="Sherman L."/>
            <person name="Pakrasi H."/>
            <person name="Richardson P."/>
        </authorList>
    </citation>
    <scope>NUCLEOTIDE SEQUENCE</scope>
    <source>
        <strain evidence="1">PCC 7425</strain>
    </source>
</reference>
<dbReference type="SUPFAM" id="SSF110296">
    <property type="entry name" value="Oligoxyloglucan reducing end-specific cellobiohydrolase"/>
    <property type="match status" value="1"/>
</dbReference>
<dbReference type="STRING" id="395961.Cyan7425_1445"/>
<accession>B8HPF5</accession>
<dbReference type="Gene3D" id="2.115.10.20">
    <property type="entry name" value="Glycosyl hydrolase domain, family 43"/>
    <property type="match status" value="1"/>
</dbReference>
<proteinExistence type="predicted"/>
<name>B8HPF5_CYAP4</name>
<dbReference type="EMBL" id="CP001344">
    <property type="protein sequence ID" value="ACL43816.1"/>
    <property type="molecule type" value="Genomic_DNA"/>
</dbReference>
<organism evidence="1">
    <name type="scientific">Cyanothece sp. (strain PCC 7425 / ATCC 29141)</name>
    <dbReference type="NCBI Taxonomy" id="395961"/>
    <lineage>
        <taxon>Bacteria</taxon>
        <taxon>Bacillati</taxon>
        <taxon>Cyanobacteriota</taxon>
        <taxon>Cyanophyceae</taxon>
        <taxon>Gomontiellales</taxon>
        <taxon>Cyanothecaceae</taxon>
        <taxon>Cyanothece</taxon>
    </lineage>
</organism>
<dbReference type="KEGG" id="cyn:Cyan7425_1445"/>
<evidence type="ECO:0000313" key="1">
    <source>
        <dbReference type="EMBL" id="ACL43816.1"/>
    </source>
</evidence>
<evidence type="ECO:0008006" key="2">
    <source>
        <dbReference type="Google" id="ProtNLM"/>
    </source>
</evidence>
<dbReference type="AlphaFoldDB" id="B8HPF5"/>
<dbReference type="InterPro" id="IPR023296">
    <property type="entry name" value="Glyco_hydro_beta-prop_sf"/>
</dbReference>